<sequence length="25" mass="2798">MVILVHIMGDNGEALRIYAGRNARK</sequence>
<reference evidence="1" key="1">
    <citation type="submission" date="2018-05" db="EMBL/GenBank/DDBJ databases">
        <authorList>
            <person name="Lanie J.A."/>
            <person name="Ng W.-L."/>
            <person name="Kazmierczak K.M."/>
            <person name="Andrzejewski T.M."/>
            <person name="Davidsen T.M."/>
            <person name="Wayne K.J."/>
            <person name="Tettelin H."/>
            <person name="Glass J.I."/>
            <person name="Rusch D."/>
            <person name="Podicherti R."/>
            <person name="Tsui H.-C.T."/>
            <person name="Winkler M.E."/>
        </authorList>
    </citation>
    <scope>NUCLEOTIDE SEQUENCE</scope>
</reference>
<accession>A0A382Q203</accession>
<protein>
    <submittedName>
        <fullName evidence="1">Uncharacterized protein</fullName>
    </submittedName>
</protein>
<dbReference type="EMBL" id="UINC01110726">
    <property type="protein sequence ID" value="SVC78432.1"/>
    <property type="molecule type" value="Genomic_DNA"/>
</dbReference>
<gene>
    <name evidence="1" type="ORF">METZ01_LOCUS331286</name>
</gene>
<proteinExistence type="predicted"/>
<dbReference type="AlphaFoldDB" id="A0A382Q203"/>
<organism evidence="1">
    <name type="scientific">marine metagenome</name>
    <dbReference type="NCBI Taxonomy" id="408172"/>
    <lineage>
        <taxon>unclassified sequences</taxon>
        <taxon>metagenomes</taxon>
        <taxon>ecological metagenomes</taxon>
    </lineage>
</organism>
<evidence type="ECO:0000313" key="1">
    <source>
        <dbReference type="EMBL" id="SVC78432.1"/>
    </source>
</evidence>
<name>A0A382Q203_9ZZZZ</name>